<proteinExistence type="predicted"/>
<dbReference type="Gene3D" id="2.60.120.200">
    <property type="match status" value="1"/>
</dbReference>
<keyword evidence="3" id="KW-1185">Reference proteome</keyword>
<dbReference type="InterPro" id="IPR013320">
    <property type="entry name" value="ConA-like_dom_sf"/>
</dbReference>
<reference evidence="2 3" key="1">
    <citation type="submission" date="2023-08" db="EMBL/GenBank/DDBJ databases">
        <title>Black Yeasts Isolated from many extreme environments.</title>
        <authorList>
            <person name="Coleine C."/>
            <person name="Stajich J.E."/>
            <person name="Selbmann L."/>
        </authorList>
    </citation>
    <scope>NUCLEOTIDE SEQUENCE [LARGE SCALE GENOMIC DNA]</scope>
    <source>
        <strain evidence="2 3">CCFEE 5885</strain>
    </source>
</reference>
<dbReference type="InterPro" id="IPR001680">
    <property type="entry name" value="WD40_rpt"/>
</dbReference>
<dbReference type="InterPro" id="IPR015943">
    <property type="entry name" value="WD40/YVTN_repeat-like_dom_sf"/>
</dbReference>
<dbReference type="Pfam" id="PF00722">
    <property type="entry name" value="Glyco_hydro_16"/>
    <property type="match status" value="1"/>
</dbReference>
<dbReference type="PANTHER" id="PTHR38121:SF2">
    <property type="entry name" value="ACYLTRANSFERASE 3 DOMAIN-CONTAINING PROTEIN"/>
    <property type="match status" value="1"/>
</dbReference>
<dbReference type="SUPFAM" id="SSF50978">
    <property type="entry name" value="WD40 repeat-like"/>
    <property type="match status" value="1"/>
</dbReference>
<gene>
    <name evidence="2" type="ORF">LTR24_001418</name>
</gene>
<dbReference type="PROSITE" id="PS51762">
    <property type="entry name" value="GH16_2"/>
    <property type="match status" value="1"/>
</dbReference>
<name>A0ABR0KKV0_9EURO</name>
<protein>
    <recommendedName>
        <fullName evidence="1">GH16 domain-containing protein</fullName>
    </recommendedName>
</protein>
<dbReference type="InterPro" id="IPR036322">
    <property type="entry name" value="WD40_repeat_dom_sf"/>
</dbReference>
<sequence length="540" mass="59145">MAMLYESYAGIAPSKDTSAYILALVPTIANGLAAITSANELFIVDRQNLAPAQLKSFDDAPDGITCLVPGDPGGQTLLCSGTDGTVATFDLRSHSRVSGFKIDRAVTVVSSSGPTIAVGTEFRSQQAIVALWDARQNKQIWQNSENNDEITTVSIHPSRRNILLAGGDDGLVSLFNTDIAEEDDSLIQVINHGPVHKADFLGDNRIFALSSDQNFAVHPVSTPGDEQDPEPALIGDLRPLVPCQYVIDVLKSGGEYVVAAGTNIGHVLRRYDLSSRVDLVKLANAQHLGVQPRLDASSKHSIMGAHAEEVVRAIFIDDVNSDNHDIRLNTKFEASNIQIKHGELVMKPKGYSKADQERFNHVSIAGMQTRATDILHGTFRIEMKLEGYNGGSCASFFWYHSDAQELDIEVVTPGTSMVNDTINYTTQPSAGADWSPIPGATLSVPLEHTLDDFRTHRFDCYPSHSEFYLDDRLVHEDHRGVPQKGGSLQVKVWADGNRWWSGKPSQTDTFLKVRKIEAFFNRTSDAQDARKAAICDKRCS</sequence>
<dbReference type="SUPFAM" id="SSF49899">
    <property type="entry name" value="Concanavalin A-like lectins/glucanases"/>
    <property type="match status" value="1"/>
</dbReference>
<dbReference type="Gene3D" id="2.130.10.10">
    <property type="entry name" value="YVTN repeat-like/Quinoprotein amine dehydrogenase"/>
    <property type="match status" value="1"/>
</dbReference>
<accession>A0ABR0KKV0</accession>
<dbReference type="EMBL" id="JAVRRG010000010">
    <property type="protein sequence ID" value="KAK5099520.1"/>
    <property type="molecule type" value="Genomic_DNA"/>
</dbReference>
<dbReference type="Proteomes" id="UP001345013">
    <property type="component" value="Unassembled WGS sequence"/>
</dbReference>
<dbReference type="SMART" id="SM00320">
    <property type="entry name" value="WD40"/>
    <property type="match status" value="3"/>
</dbReference>
<evidence type="ECO:0000313" key="3">
    <source>
        <dbReference type="Proteomes" id="UP001345013"/>
    </source>
</evidence>
<evidence type="ECO:0000259" key="1">
    <source>
        <dbReference type="PROSITE" id="PS51762"/>
    </source>
</evidence>
<dbReference type="PANTHER" id="PTHR38121">
    <property type="entry name" value="GH16 DOMAIN-CONTAINING PROTEIN"/>
    <property type="match status" value="1"/>
</dbReference>
<dbReference type="InterPro" id="IPR000757">
    <property type="entry name" value="Beta-glucanase-like"/>
</dbReference>
<dbReference type="CDD" id="cd00413">
    <property type="entry name" value="Glyco_hydrolase_16"/>
    <property type="match status" value="1"/>
</dbReference>
<feature type="domain" description="GH16" evidence="1">
    <location>
        <begin position="286"/>
        <end position="524"/>
    </location>
</feature>
<organism evidence="2 3">
    <name type="scientific">Lithohypha guttulata</name>
    <dbReference type="NCBI Taxonomy" id="1690604"/>
    <lineage>
        <taxon>Eukaryota</taxon>
        <taxon>Fungi</taxon>
        <taxon>Dikarya</taxon>
        <taxon>Ascomycota</taxon>
        <taxon>Pezizomycotina</taxon>
        <taxon>Eurotiomycetes</taxon>
        <taxon>Chaetothyriomycetidae</taxon>
        <taxon>Chaetothyriales</taxon>
        <taxon>Trichomeriaceae</taxon>
        <taxon>Lithohypha</taxon>
    </lineage>
</organism>
<comment type="caution">
    <text evidence="2">The sequence shown here is derived from an EMBL/GenBank/DDBJ whole genome shotgun (WGS) entry which is preliminary data.</text>
</comment>
<dbReference type="Pfam" id="PF00400">
    <property type="entry name" value="WD40"/>
    <property type="match status" value="1"/>
</dbReference>
<evidence type="ECO:0000313" key="2">
    <source>
        <dbReference type="EMBL" id="KAK5099520.1"/>
    </source>
</evidence>